<evidence type="ECO:0000259" key="5">
    <source>
        <dbReference type="PROSITE" id="PS50072"/>
    </source>
</evidence>
<evidence type="ECO:0000256" key="4">
    <source>
        <dbReference type="RuleBase" id="RU363019"/>
    </source>
</evidence>
<dbReference type="InterPro" id="IPR020892">
    <property type="entry name" value="Cyclophilin-type_PPIase_CS"/>
</dbReference>
<dbReference type="STRING" id="1817758.A2150_00790"/>
<gene>
    <name evidence="6" type="ORF">A2150_00790</name>
</gene>
<evidence type="ECO:0000256" key="3">
    <source>
        <dbReference type="ARBA" id="ARBA00023235"/>
    </source>
</evidence>
<evidence type="ECO:0000313" key="6">
    <source>
        <dbReference type="EMBL" id="OGI44936.1"/>
    </source>
</evidence>
<name>A0A1F6TIP1_9PROT</name>
<dbReference type="Gene3D" id="2.40.100.10">
    <property type="entry name" value="Cyclophilin-like"/>
    <property type="match status" value="1"/>
</dbReference>
<evidence type="ECO:0000256" key="2">
    <source>
        <dbReference type="ARBA" id="ARBA00023110"/>
    </source>
</evidence>
<dbReference type="Proteomes" id="UP000177925">
    <property type="component" value="Unassembled WGS sequence"/>
</dbReference>
<dbReference type="PRINTS" id="PR00153">
    <property type="entry name" value="CSAPPISMRASE"/>
</dbReference>
<dbReference type="InterPro" id="IPR002130">
    <property type="entry name" value="Cyclophilin-type_PPIase_dom"/>
</dbReference>
<evidence type="ECO:0000313" key="7">
    <source>
        <dbReference type="Proteomes" id="UP000177925"/>
    </source>
</evidence>
<dbReference type="InterPro" id="IPR029000">
    <property type="entry name" value="Cyclophilin-like_dom_sf"/>
</dbReference>
<evidence type="ECO:0000256" key="1">
    <source>
        <dbReference type="ARBA" id="ARBA00007365"/>
    </source>
</evidence>
<comment type="caution">
    <text evidence="6">The sequence shown here is derived from an EMBL/GenBank/DDBJ whole genome shotgun (WGS) entry which is preliminary data.</text>
</comment>
<dbReference type="AlphaFoldDB" id="A0A1F6TIP1"/>
<dbReference type="PROSITE" id="PS00170">
    <property type="entry name" value="CSA_PPIASE_1"/>
    <property type="match status" value="1"/>
</dbReference>
<comment type="similarity">
    <text evidence="1 4">Belongs to the cyclophilin-type PPIase family.</text>
</comment>
<reference evidence="6 7" key="1">
    <citation type="journal article" date="2016" name="Nat. Commun.">
        <title>Thousands of microbial genomes shed light on interconnected biogeochemical processes in an aquifer system.</title>
        <authorList>
            <person name="Anantharaman K."/>
            <person name="Brown C.T."/>
            <person name="Hug L.A."/>
            <person name="Sharon I."/>
            <person name="Castelle C.J."/>
            <person name="Probst A.J."/>
            <person name="Thomas B.C."/>
            <person name="Singh A."/>
            <person name="Wilkins M.J."/>
            <person name="Karaoz U."/>
            <person name="Brodie E.L."/>
            <person name="Williams K.H."/>
            <person name="Hubbard S.S."/>
            <person name="Banfield J.F."/>
        </authorList>
    </citation>
    <scope>NUCLEOTIDE SEQUENCE [LARGE SCALE GENOMIC DNA]</scope>
</reference>
<dbReference type="InterPro" id="IPR044665">
    <property type="entry name" value="E_coli_cyclophilin_A-like"/>
</dbReference>
<dbReference type="Pfam" id="PF00160">
    <property type="entry name" value="Pro_isomerase"/>
    <property type="match status" value="1"/>
</dbReference>
<feature type="domain" description="PPIase cyclophilin-type" evidence="5">
    <location>
        <begin position="38"/>
        <end position="194"/>
    </location>
</feature>
<feature type="chain" id="PRO_5009363503" description="Peptidyl-prolyl cis-trans isomerase" evidence="4">
    <location>
        <begin position="23"/>
        <end position="201"/>
    </location>
</feature>
<comment type="function">
    <text evidence="4">PPIases accelerate the folding of proteins. It catalyzes the cis-trans isomerization of proline imidic peptide bonds in oligopeptides.</text>
</comment>
<dbReference type="PANTHER" id="PTHR43246">
    <property type="entry name" value="PEPTIDYL-PROLYL CIS-TRANS ISOMERASE CYP38, CHLOROPLASTIC"/>
    <property type="match status" value="1"/>
</dbReference>
<feature type="signal peptide" evidence="4">
    <location>
        <begin position="1"/>
        <end position="22"/>
    </location>
</feature>
<keyword evidence="4" id="KW-0732">Signal</keyword>
<dbReference type="PROSITE" id="PS50072">
    <property type="entry name" value="CSA_PPIASE_2"/>
    <property type="match status" value="1"/>
</dbReference>
<dbReference type="EMBL" id="MFSS01000007">
    <property type="protein sequence ID" value="OGI44936.1"/>
    <property type="molecule type" value="Genomic_DNA"/>
</dbReference>
<dbReference type="CDD" id="cd01920">
    <property type="entry name" value="cyclophilin_EcCYP_like"/>
    <property type="match status" value="1"/>
</dbReference>
<accession>A0A1F6TIP1</accession>
<proteinExistence type="inferred from homology"/>
<dbReference type="GO" id="GO:0006457">
    <property type="term" value="P:protein folding"/>
    <property type="evidence" value="ECO:0007669"/>
    <property type="project" value="InterPro"/>
</dbReference>
<dbReference type="EC" id="5.2.1.8" evidence="4"/>
<keyword evidence="3 4" id="KW-0413">Isomerase</keyword>
<dbReference type="GO" id="GO:0003755">
    <property type="term" value="F:peptidyl-prolyl cis-trans isomerase activity"/>
    <property type="evidence" value="ECO:0007669"/>
    <property type="project" value="UniProtKB-UniRule"/>
</dbReference>
<protein>
    <recommendedName>
        <fullName evidence="4">Peptidyl-prolyl cis-trans isomerase</fullName>
        <shortName evidence="4">PPIase</shortName>
        <ecNumber evidence="4">5.2.1.8</ecNumber>
    </recommendedName>
</protein>
<sequence>MKQLKFLLTLFAVLAVPLSVSAAEPPAKSDNPRVRMTTSMGAIELELDRQRAPETVKNFLNYVERGFYNGTVFHRVIPGFMIQGGGFTAGMAQKTAGMAIKNEADNGLKNAAGTIAMARTGDPHSATAQFFINTVDNAMLDHTDKSMRGWGYAVFGKVTNGMEVVKKIEAVATGAAGGHRDVPKQDVVISKVELIKAASKP</sequence>
<organism evidence="6 7">
    <name type="scientific">Candidatus Muproteobacteria bacterium RBG_16_64_11</name>
    <dbReference type="NCBI Taxonomy" id="1817758"/>
    <lineage>
        <taxon>Bacteria</taxon>
        <taxon>Pseudomonadati</taxon>
        <taxon>Pseudomonadota</taxon>
        <taxon>Candidatus Muproteobacteria</taxon>
    </lineage>
</organism>
<keyword evidence="2 4" id="KW-0697">Rotamase</keyword>
<comment type="catalytic activity">
    <reaction evidence="4">
        <text>[protein]-peptidylproline (omega=180) = [protein]-peptidylproline (omega=0)</text>
        <dbReference type="Rhea" id="RHEA:16237"/>
        <dbReference type="Rhea" id="RHEA-COMP:10747"/>
        <dbReference type="Rhea" id="RHEA-COMP:10748"/>
        <dbReference type="ChEBI" id="CHEBI:83833"/>
        <dbReference type="ChEBI" id="CHEBI:83834"/>
        <dbReference type="EC" id="5.2.1.8"/>
    </reaction>
</comment>
<dbReference type="SUPFAM" id="SSF50891">
    <property type="entry name" value="Cyclophilin-like"/>
    <property type="match status" value="1"/>
</dbReference>